<evidence type="ECO:0000313" key="2">
    <source>
        <dbReference type="Proteomes" id="UP001157502"/>
    </source>
</evidence>
<comment type="caution">
    <text evidence="1">The sequence shown here is derived from an EMBL/GenBank/DDBJ whole genome shotgun (WGS) entry which is preliminary data.</text>
</comment>
<sequence>MKDAFDVLWRELEEKVSKEKPEEKPVDIKTKVETILLNNFKNIKNIVAMVQKVTQLPSHLGTPTASFSQSESLVVGLVNHHSVDLSWRGVERAPRQGLLETWTQYTLEQDDPKKHTFTTIYVGYGTELTMEGLERSTTYRFRLKTTYATGETILNPAISVTTAREPVNGKKMHQAVLMNDEEELTNILQSKSANLPANVPDKMGYTPLMVAAMKGYSRLVQILVQHGADVNLKTCSGKNCLMLACFCGHLDIVKYLRENGASWGPQDRAGCTALHWAVDGGHLPVIQHMIQDGCEVDVRDTVSIWTPLMRVSAVTGDAAVASLLITAGADVNVRDRDGKTPLMIAVLNNHEGLVKLLLENGADRSIKNEFGSSATEMAKAFERESILHLLLGKWNQ</sequence>
<keyword evidence="2" id="KW-1185">Reference proteome</keyword>
<dbReference type="Proteomes" id="UP001157502">
    <property type="component" value="Chromosome 3"/>
</dbReference>
<dbReference type="EMBL" id="CM055730">
    <property type="protein sequence ID" value="KAJ8013614.1"/>
    <property type="molecule type" value="Genomic_DNA"/>
</dbReference>
<name>A0ACC2HC97_DALPE</name>
<evidence type="ECO:0000313" key="1">
    <source>
        <dbReference type="EMBL" id="KAJ8013614.1"/>
    </source>
</evidence>
<proteinExistence type="predicted"/>
<accession>A0ACC2HC97</accession>
<gene>
    <name evidence="1" type="ORF">DPEC_G00031630</name>
</gene>
<protein>
    <submittedName>
        <fullName evidence="1">Uncharacterized protein</fullName>
    </submittedName>
</protein>
<reference evidence="1" key="1">
    <citation type="submission" date="2021-05" db="EMBL/GenBank/DDBJ databases">
        <authorList>
            <person name="Pan Q."/>
            <person name="Jouanno E."/>
            <person name="Zahm M."/>
            <person name="Klopp C."/>
            <person name="Cabau C."/>
            <person name="Louis A."/>
            <person name="Berthelot C."/>
            <person name="Parey E."/>
            <person name="Roest Crollius H."/>
            <person name="Montfort J."/>
            <person name="Robinson-Rechavi M."/>
            <person name="Bouchez O."/>
            <person name="Lampietro C."/>
            <person name="Lopez Roques C."/>
            <person name="Donnadieu C."/>
            <person name="Postlethwait J."/>
            <person name="Bobe J."/>
            <person name="Dillon D."/>
            <person name="Chandos A."/>
            <person name="von Hippel F."/>
            <person name="Guiguen Y."/>
        </authorList>
    </citation>
    <scope>NUCLEOTIDE SEQUENCE</scope>
    <source>
        <strain evidence="1">YG-Jan2019</strain>
    </source>
</reference>
<organism evidence="1 2">
    <name type="scientific">Dallia pectoralis</name>
    <name type="common">Alaska blackfish</name>
    <dbReference type="NCBI Taxonomy" id="75939"/>
    <lineage>
        <taxon>Eukaryota</taxon>
        <taxon>Metazoa</taxon>
        <taxon>Chordata</taxon>
        <taxon>Craniata</taxon>
        <taxon>Vertebrata</taxon>
        <taxon>Euteleostomi</taxon>
        <taxon>Actinopterygii</taxon>
        <taxon>Neopterygii</taxon>
        <taxon>Teleostei</taxon>
        <taxon>Protacanthopterygii</taxon>
        <taxon>Esociformes</taxon>
        <taxon>Umbridae</taxon>
        <taxon>Dallia</taxon>
    </lineage>
</organism>